<dbReference type="InterPro" id="IPR021145">
    <property type="entry name" value="Portal_protein_SPP1_Gp6-like"/>
</dbReference>
<reference evidence="1" key="1">
    <citation type="submission" date="2023-01" db="EMBL/GenBank/DDBJ databases">
        <title>Human gut microbiome strain richness.</title>
        <authorList>
            <person name="Chen-Liaw A."/>
        </authorList>
    </citation>
    <scope>NUCLEOTIDE SEQUENCE</scope>
    <source>
        <strain evidence="1">D54st1_D6_D54t1_190329</strain>
    </source>
</reference>
<evidence type="ECO:0000313" key="2">
    <source>
        <dbReference type="Proteomes" id="UP001212741"/>
    </source>
</evidence>
<proteinExistence type="predicted"/>
<protein>
    <submittedName>
        <fullName evidence="1">Phage portal protein</fullName>
    </submittedName>
</protein>
<dbReference type="EMBL" id="JAQLEC010000002">
    <property type="protein sequence ID" value="MDB1838206.1"/>
    <property type="molecule type" value="Genomic_DNA"/>
</dbReference>
<accession>A0AAW6AI54</accession>
<comment type="caution">
    <text evidence="1">The sequence shown here is derived from an EMBL/GenBank/DDBJ whole genome shotgun (WGS) entry which is preliminary data.</text>
</comment>
<name>A0AAW6AI54_9ACTN</name>
<dbReference type="Proteomes" id="UP001212741">
    <property type="component" value="Unassembled WGS sequence"/>
</dbReference>
<dbReference type="Pfam" id="PF05133">
    <property type="entry name" value="SPP1_portal"/>
    <property type="match status" value="1"/>
</dbReference>
<gene>
    <name evidence="1" type="ORF">PMW86_01155</name>
</gene>
<evidence type="ECO:0000313" key="1">
    <source>
        <dbReference type="EMBL" id="MDB1838206.1"/>
    </source>
</evidence>
<dbReference type="RefSeq" id="WP_195520563.1">
    <property type="nucleotide sequence ID" value="NZ_JADNPG010000003.1"/>
</dbReference>
<dbReference type="AlphaFoldDB" id="A0AAW6AI54"/>
<sequence length="472" mass="51859">MISIPYAVASADGLLEEDRETVRCLLNSWQTHYRGNLLRSDYYEARNMLKDLGIAVPDSLRDLEVACGWGYKCVEVMRDHIAFDGFTCPDDEDFDGLLTSVAKRNKMATRVGKAVNSALKYCFSMLVVTADEDGHARISAYPPTLCTGIWDDVHECLSSGMFVVSFAKDRGRPTDRPDWVNVMLPDRMVRIREVRRNEWAAEYVEHGLGAVPMFVMPHNPDDDRPFGVSRINSEVRWNIDCAMRANVNEEIAAAFAASTQKYLLGTDGDAFADKTKWSAFIGSIFEVTKTEDGTIPQFGQLTQPSMQPMTEHFGNLCKRMSAATGIHVGQFGIMSDNPSSAEAIYAENEPLILKCKSFIREAKAALANAATAAIATELGCSYEEAEDACGVSVHFLNPAMPTLAQQTDSSIKLASVVEGFAGTPTFWRLNGLDDDEVRNVSSEIRRNVTRSAALDLMAGVTQAAEPAPSADD</sequence>
<organism evidence="1 2">
    <name type="scientific">Collinsella aerofaciens</name>
    <dbReference type="NCBI Taxonomy" id="74426"/>
    <lineage>
        <taxon>Bacteria</taxon>
        <taxon>Bacillati</taxon>
        <taxon>Actinomycetota</taxon>
        <taxon>Coriobacteriia</taxon>
        <taxon>Coriobacteriales</taxon>
        <taxon>Coriobacteriaceae</taxon>
        <taxon>Collinsella</taxon>
    </lineage>
</organism>